<gene>
    <name evidence="2" type="ORF">COO09_09490</name>
</gene>
<organism evidence="2 3">
    <name type="scientific">Rhizorhabdus dicambivorans</name>
    <dbReference type="NCBI Taxonomy" id="1850238"/>
    <lineage>
        <taxon>Bacteria</taxon>
        <taxon>Pseudomonadati</taxon>
        <taxon>Pseudomonadota</taxon>
        <taxon>Alphaproteobacteria</taxon>
        <taxon>Sphingomonadales</taxon>
        <taxon>Sphingomonadaceae</taxon>
        <taxon>Rhizorhabdus</taxon>
    </lineage>
</organism>
<accession>A0A2A4FW75</accession>
<protein>
    <recommendedName>
        <fullName evidence="1">Alginate export domain-containing protein</fullName>
    </recommendedName>
</protein>
<evidence type="ECO:0000313" key="3">
    <source>
        <dbReference type="Proteomes" id="UP000218934"/>
    </source>
</evidence>
<sequence>MSGSIRARYEALDGQARAGFGAKDDLVSVRTTLFGEYRGDGFRVGGELYDSRAYGADAGSAIGTGEVNILELVQAYVVAQGVALPPLGGTADIQLGRFMLNLGSRRLIAADDYRNTTNGYSGARIDFRGRGGIAATAILVLPQQRRPDDIASIRDNRRAFDRENFNVKLWGGLIARPGLFGRTMGELSYFGLAERDQAGRPTRNRHLHTAGGRLIREPATGSFDYEVEGFYQFGHVRASLAAAAARLDVSAWFIHADAGYSFPGPLKARLSIEYDRASGDGRGPGFGRFDTLFGMRRADLAPAGIYAQIGRANISTPGIRLEVAPTKRLDAFVAWRAMWLAERTDAFSTSGVRDPSGRSGSFAGQQLEGRLRWWVLPARLRAEANAAWIAKGRFLRRAPNAPRTGDTHYLSLALTASF</sequence>
<dbReference type="InterPro" id="IPR025388">
    <property type="entry name" value="Alginate_export_dom"/>
</dbReference>
<dbReference type="Proteomes" id="UP000218934">
    <property type="component" value="Unassembled WGS sequence"/>
</dbReference>
<dbReference type="InterPro" id="IPR053728">
    <property type="entry name" value="Alginate_Permeability_Chnl"/>
</dbReference>
<dbReference type="Gene3D" id="2.40.160.100">
    <property type="match status" value="1"/>
</dbReference>
<proteinExistence type="predicted"/>
<evidence type="ECO:0000259" key="1">
    <source>
        <dbReference type="Pfam" id="PF13372"/>
    </source>
</evidence>
<name>A0A2A4FW75_9SPHN</name>
<dbReference type="EMBL" id="NWUF01000007">
    <property type="protein sequence ID" value="PCE42689.1"/>
    <property type="molecule type" value="Genomic_DNA"/>
</dbReference>
<evidence type="ECO:0000313" key="2">
    <source>
        <dbReference type="EMBL" id="PCE42689.1"/>
    </source>
</evidence>
<reference evidence="2 3" key="1">
    <citation type="submission" date="2017-09" db="EMBL/GenBank/DDBJ databases">
        <title>The Catabolism of 3,6-Dichlorosalicylic acid is Initiated by the Cytochrome P450 Monooxygenase DsmABC in Rhizorhabdus dicambivorans Ndbn-20.</title>
        <authorList>
            <person name="Na L."/>
        </authorList>
    </citation>
    <scope>NUCLEOTIDE SEQUENCE [LARGE SCALE GENOMIC DNA]</scope>
    <source>
        <strain evidence="2 3">Ndbn-20m</strain>
    </source>
</reference>
<dbReference type="OrthoDB" id="7439590at2"/>
<dbReference type="KEGG" id="rdi:CMV14_06585"/>
<keyword evidence="3" id="KW-1185">Reference proteome</keyword>
<feature type="domain" description="Alginate export" evidence="1">
    <location>
        <begin position="2"/>
        <end position="401"/>
    </location>
</feature>
<comment type="caution">
    <text evidence="2">The sequence shown here is derived from an EMBL/GenBank/DDBJ whole genome shotgun (WGS) entry which is preliminary data.</text>
</comment>
<dbReference type="Pfam" id="PF13372">
    <property type="entry name" value="Alginate_exp"/>
    <property type="match status" value="1"/>
</dbReference>
<dbReference type="AlphaFoldDB" id="A0A2A4FW75"/>